<name>A0A382ACR3_9ZZZZ</name>
<evidence type="ECO:0000313" key="1">
    <source>
        <dbReference type="EMBL" id="SVA98872.1"/>
    </source>
</evidence>
<accession>A0A382ACR3</accession>
<proteinExistence type="predicted"/>
<sequence length="25" mass="3016">MNLLLWNIPNLEKNMMVGKEETLRK</sequence>
<organism evidence="1">
    <name type="scientific">marine metagenome</name>
    <dbReference type="NCBI Taxonomy" id="408172"/>
    <lineage>
        <taxon>unclassified sequences</taxon>
        <taxon>metagenomes</taxon>
        <taxon>ecological metagenomes</taxon>
    </lineage>
</organism>
<dbReference type="EMBL" id="UINC01024701">
    <property type="protein sequence ID" value="SVA98872.1"/>
    <property type="molecule type" value="Genomic_DNA"/>
</dbReference>
<dbReference type="AlphaFoldDB" id="A0A382ACR3"/>
<reference evidence="1" key="1">
    <citation type="submission" date="2018-05" db="EMBL/GenBank/DDBJ databases">
        <authorList>
            <person name="Lanie J.A."/>
            <person name="Ng W.-L."/>
            <person name="Kazmierczak K.M."/>
            <person name="Andrzejewski T.M."/>
            <person name="Davidsen T.M."/>
            <person name="Wayne K.J."/>
            <person name="Tettelin H."/>
            <person name="Glass J.I."/>
            <person name="Rusch D."/>
            <person name="Podicherti R."/>
            <person name="Tsui H.-C.T."/>
            <person name="Winkler M.E."/>
        </authorList>
    </citation>
    <scope>NUCLEOTIDE SEQUENCE</scope>
</reference>
<protein>
    <submittedName>
        <fullName evidence="1">Uncharacterized protein</fullName>
    </submittedName>
</protein>
<gene>
    <name evidence="1" type="ORF">METZ01_LOCUS151726</name>
</gene>